<reference evidence="1 2" key="1">
    <citation type="submission" date="2020-08" db="EMBL/GenBank/DDBJ databases">
        <title>Genomic Encyclopedia of Type Strains, Phase IV (KMG-IV): sequencing the most valuable type-strain genomes for metagenomic binning, comparative biology and taxonomic classification.</title>
        <authorList>
            <person name="Goeker M."/>
        </authorList>
    </citation>
    <scope>NUCLEOTIDE SEQUENCE [LARGE SCALE GENOMIC DNA]</scope>
    <source>
        <strain evidence="1 2">DSM 101791</strain>
    </source>
</reference>
<protein>
    <submittedName>
        <fullName evidence="1">Uncharacterized protein YjgD (DUF1641 family)</fullName>
    </submittedName>
</protein>
<comment type="caution">
    <text evidence="1">The sequence shown here is derived from an EMBL/GenBank/DDBJ whole genome shotgun (WGS) entry which is preliminary data.</text>
</comment>
<accession>A0A7W8LPP6</accession>
<dbReference type="AlphaFoldDB" id="A0A7W8LPP6"/>
<dbReference type="PANTHER" id="PTHR38433">
    <property type="match status" value="1"/>
</dbReference>
<dbReference type="InterPro" id="IPR012440">
    <property type="entry name" value="DUF1641"/>
</dbReference>
<dbReference type="RefSeq" id="WP_184027245.1">
    <property type="nucleotide sequence ID" value="NZ_JACHFN010000004.1"/>
</dbReference>
<evidence type="ECO:0000313" key="2">
    <source>
        <dbReference type="Proteomes" id="UP000525389"/>
    </source>
</evidence>
<gene>
    <name evidence="1" type="ORF">HNQ09_001429</name>
</gene>
<name>A0A7W8LPP6_9DEIO</name>
<dbReference type="Proteomes" id="UP000525389">
    <property type="component" value="Unassembled WGS sequence"/>
</dbReference>
<evidence type="ECO:0000313" key="1">
    <source>
        <dbReference type="EMBL" id="MBB5233991.1"/>
    </source>
</evidence>
<dbReference type="EMBL" id="JACHFN010000004">
    <property type="protein sequence ID" value="MBB5233991.1"/>
    <property type="molecule type" value="Genomic_DNA"/>
</dbReference>
<dbReference type="PANTHER" id="PTHR38433:SF1">
    <property type="entry name" value="DUF1641 DOMAIN-CONTAINING PROTEIN"/>
    <property type="match status" value="1"/>
</dbReference>
<sequence length="166" mass="17584">MAKAIDFDARSLRPTLQEQVAAGTAQSADALLEALALLRELHQHKVLHTLLRAVQGGEGLSVQALEVLNEPGSVRALRNLLELVKLLGSIEPEAISTVSGALADGVRAGAERVRQREPIGLGELLSLSRDPDLGLALGALVDVLRGFGRGLREREAHGNPPPVPHT</sequence>
<dbReference type="Pfam" id="PF07849">
    <property type="entry name" value="DUF1641"/>
    <property type="match status" value="1"/>
</dbReference>
<organism evidence="1 2">
    <name type="scientific">Deinococcus budaensis</name>
    <dbReference type="NCBI Taxonomy" id="1665626"/>
    <lineage>
        <taxon>Bacteria</taxon>
        <taxon>Thermotogati</taxon>
        <taxon>Deinococcota</taxon>
        <taxon>Deinococci</taxon>
        <taxon>Deinococcales</taxon>
        <taxon>Deinococcaceae</taxon>
        <taxon>Deinococcus</taxon>
    </lineage>
</organism>
<keyword evidence="2" id="KW-1185">Reference proteome</keyword>
<proteinExistence type="predicted"/>